<evidence type="ECO:0000256" key="3">
    <source>
        <dbReference type="ARBA" id="ARBA00022679"/>
    </source>
</evidence>
<dbReference type="InterPro" id="IPR007080">
    <property type="entry name" value="RNA_pol_Rpb1_1"/>
</dbReference>
<keyword evidence="4 6" id="KW-0548">Nucleotidyltransferase</keyword>
<dbReference type="EC" id="2.7.7.6" evidence="6"/>
<dbReference type="OrthoDB" id="270392at2759"/>
<keyword evidence="3 6" id="KW-0808">Transferase</keyword>
<dbReference type="Proteomes" id="UP000001307">
    <property type="component" value="Unassembled WGS sequence"/>
</dbReference>
<dbReference type="GO" id="GO:0003899">
    <property type="term" value="F:DNA-directed RNA polymerase activity"/>
    <property type="evidence" value="ECO:0007669"/>
    <property type="project" value="UniProtKB-EC"/>
</dbReference>
<gene>
    <name evidence="9" type="ORF">GSOID_T00008770001</name>
</gene>
<dbReference type="InParanoid" id="E4WV67"/>
<reference evidence="9" key="1">
    <citation type="journal article" date="2010" name="Science">
        <title>Plasticity of animal genome architecture unmasked by rapid evolution of a pelagic tunicate.</title>
        <authorList>
            <person name="Denoeud F."/>
            <person name="Henriet S."/>
            <person name="Mungpakdee S."/>
            <person name="Aury J.M."/>
            <person name="Da Silva C."/>
            <person name="Brinkmann H."/>
            <person name="Mikhaleva J."/>
            <person name="Olsen L.C."/>
            <person name="Jubin C."/>
            <person name="Canestro C."/>
            <person name="Bouquet J.M."/>
            <person name="Danks G."/>
            <person name="Poulain J."/>
            <person name="Campsteijn C."/>
            <person name="Adamski M."/>
            <person name="Cross I."/>
            <person name="Yadetie F."/>
            <person name="Muffato M."/>
            <person name="Louis A."/>
            <person name="Butcher S."/>
            <person name="Tsagkogeorga G."/>
            <person name="Konrad A."/>
            <person name="Singh S."/>
            <person name="Jensen M.F."/>
            <person name="Cong E.H."/>
            <person name="Eikeseth-Otteraa H."/>
            <person name="Noel B."/>
            <person name="Anthouard V."/>
            <person name="Porcel B.M."/>
            <person name="Kachouri-Lafond R."/>
            <person name="Nishino A."/>
            <person name="Ugolini M."/>
            <person name="Chourrout P."/>
            <person name="Nishida H."/>
            <person name="Aasland R."/>
            <person name="Huzurbazar S."/>
            <person name="Westhof E."/>
            <person name="Delsuc F."/>
            <person name="Lehrach H."/>
            <person name="Reinhardt R."/>
            <person name="Weissenbach J."/>
            <person name="Roy S.W."/>
            <person name="Artiguenave F."/>
            <person name="Postlethwait J.H."/>
            <person name="Manak J.R."/>
            <person name="Thompson E.M."/>
            <person name="Jaillon O."/>
            <person name="Du Pasquier L."/>
            <person name="Boudinot P."/>
            <person name="Liberles D.A."/>
            <person name="Volff J.N."/>
            <person name="Philippe H."/>
            <person name="Lenhard B."/>
            <person name="Roest Crollius H."/>
            <person name="Wincker P."/>
            <person name="Chourrout D."/>
        </authorList>
    </citation>
    <scope>NUCLEOTIDE SEQUENCE [LARGE SCALE GENOMIC DNA]</scope>
</reference>
<dbReference type="Gene3D" id="3.30.1490.180">
    <property type="entry name" value="RNA polymerase ii"/>
    <property type="match status" value="1"/>
</dbReference>
<evidence type="ECO:0000256" key="1">
    <source>
        <dbReference type="ARBA" id="ARBA00006460"/>
    </source>
</evidence>
<evidence type="ECO:0000256" key="4">
    <source>
        <dbReference type="ARBA" id="ARBA00022695"/>
    </source>
</evidence>
<organism evidence="9">
    <name type="scientific">Oikopleura dioica</name>
    <name type="common">Tunicate</name>
    <dbReference type="NCBI Taxonomy" id="34765"/>
    <lineage>
        <taxon>Eukaryota</taxon>
        <taxon>Metazoa</taxon>
        <taxon>Chordata</taxon>
        <taxon>Tunicata</taxon>
        <taxon>Appendicularia</taxon>
        <taxon>Copelata</taxon>
        <taxon>Oikopleuridae</taxon>
        <taxon>Oikopleura</taxon>
    </lineage>
</organism>
<evidence type="ECO:0000313" key="9">
    <source>
        <dbReference type="EMBL" id="CBY21020.1"/>
    </source>
</evidence>
<dbReference type="EMBL" id="FN653017">
    <property type="protein sequence ID" value="CBY21020.1"/>
    <property type="molecule type" value="Genomic_DNA"/>
</dbReference>
<evidence type="ECO:0000256" key="7">
    <source>
        <dbReference type="SAM" id="MobiDB-lite"/>
    </source>
</evidence>
<keyword evidence="10" id="KW-1185">Reference proteome</keyword>
<dbReference type="GO" id="GO:0003677">
    <property type="term" value="F:DNA binding"/>
    <property type="evidence" value="ECO:0007669"/>
    <property type="project" value="InterPro"/>
</dbReference>
<feature type="region of interest" description="Disordered" evidence="7">
    <location>
        <begin position="36"/>
        <end position="55"/>
    </location>
</feature>
<name>E4WV67_OIKDI</name>
<proteinExistence type="inferred from homology"/>
<dbReference type="InterPro" id="IPR006592">
    <property type="entry name" value="RNA_pol_N"/>
</dbReference>
<dbReference type="SMART" id="SM00663">
    <property type="entry name" value="RPOLA_N"/>
    <property type="match status" value="1"/>
</dbReference>
<keyword evidence="5 6" id="KW-0804">Transcription</keyword>
<comment type="similarity">
    <text evidence="1 6">Belongs to the RNA polymerase beta' chain family.</text>
</comment>
<evidence type="ECO:0000256" key="2">
    <source>
        <dbReference type="ARBA" id="ARBA00022478"/>
    </source>
</evidence>
<dbReference type="PANTHER" id="PTHR19376:SF37">
    <property type="entry name" value="DNA-DIRECTED RNA POLYMERASE II SUBUNIT RPB1"/>
    <property type="match status" value="1"/>
</dbReference>
<dbReference type="PANTHER" id="PTHR19376">
    <property type="entry name" value="DNA-DIRECTED RNA POLYMERASE"/>
    <property type="match status" value="1"/>
</dbReference>
<comment type="function">
    <text evidence="6">DNA-dependent RNA polymerase catalyzes the transcription of DNA into RNA using the four ribonucleoside triphosphates as substrates.</text>
</comment>
<dbReference type="Pfam" id="PF04997">
    <property type="entry name" value="RNA_pol_Rpb1_1"/>
    <property type="match status" value="2"/>
</dbReference>
<evidence type="ECO:0000256" key="6">
    <source>
        <dbReference type="RuleBase" id="RU004279"/>
    </source>
</evidence>
<dbReference type="SUPFAM" id="SSF64484">
    <property type="entry name" value="beta and beta-prime subunits of DNA dependent RNA-polymerase"/>
    <property type="match status" value="1"/>
</dbReference>
<dbReference type="Gene3D" id="2.40.40.20">
    <property type="match status" value="1"/>
</dbReference>
<dbReference type="GO" id="GO:0005665">
    <property type="term" value="C:RNA polymerase II, core complex"/>
    <property type="evidence" value="ECO:0007669"/>
    <property type="project" value="TreeGrafter"/>
</dbReference>
<evidence type="ECO:0000313" key="10">
    <source>
        <dbReference type="Proteomes" id="UP000001307"/>
    </source>
</evidence>
<accession>E4WV67</accession>
<dbReference type="FunFam" id="4.10.860.120:FF:000005">
    <property type="entry name" value="DNA-directed RNA polymerase subunit"/>
    <property type="match status" value="1"/>
</dbReference>
<feature type="compositionally biased region" description="Basic and acidic residues" evidence="7">
    <location>
        <begin position="136"/>
        <end position="149"/>
    </location>
</feature>
<feature type="region of interest" description="Disordered" evidence="7">
    <location>
        <begin position="130"/>
        <end position="152"/>
    </location>
</feature>
<dbReference type="InterPro" id="IPR045867">
    <property type="entry name" value="DNA-dir_RpoC_beta_prime"/>
</dbReference>
<protein>
    <recommendedName>
        <fullName evidence="6">DNA-directed RNA polymerase subunit</fullName>
        <ecNumber evidence="6">2.7.7.6</ecNumber>
    </recommendedName>
</protein>
<evidence type="ECO:0000256" key="5">
    <source>
        <dbReference type="ARBA" id="ARBA00023163"/>
    </source>
</evidence>
<evidence type="ECO:0000259" key="8">
    <source>
        <dbReference type="SMART" id="SM00663"/>
    </source>
</evidence>
<keyword evidence="2 6" id="KW-0240">DNA-directed RNA polymerase</keyword>
<comment type="catalytic activity">
    <reaction evidence="6">
        <text>RNA(n) + a ribonucleoside 5'-triphosphate = RNA(n+1) + diphosphate</text>
        <dbReference type="Rhea" id="RHEA:21248"/>
        <dbReference type="Rhea" id="RHEA-COMP:14527"/>
        <dbReference type="Rhea" id="RHEA-COMP:17342"/>
        <dbReference type="ChEBI" id="CHEBI:33019"/>
        <dbReference type="ChEBI" id="CHEBI:61557"/>
        <dbReference type="ChEBI" id="CHEBI:140395"/>
        <dbReference type="EC" id="2.7.7.6"/>
    </reaction>
</comment>
<dbReference type="AlphaFoldDB" id="E4WV67"/>
<sequence length="399" mass="44440">MQSESSVTLRKIKRVQFGILGPDEIKRMSVTVPPHSDGIMYPESTENGKPKLGGIMDPRQGVSDRFSRCQTCAGNMNDCPGHFGHIELAKPVFHVGFFNKSLRILRCICFYCSKVLVDKNNPKMQSILARTAGTPKKKDNGEPTDENKKPSHGGCVMEIFKNISDEEIEILGMDCKYARPEWMIISVLPVAPLCVRPSVVMGGSGLRCQDDVTHKYSDIIKVNTELRRNEASGAAAHILEQGVLELQFHVATMMDNTLPGLPRAMQKSGRPLKSISERLKAKEGRVRGNLMGKRVDFSALGVPRSIASNLTYPEIVTPFNIDHLQRLVEHWRAYRSALSSKAIRSPSPNRLQGRAAHSRQRCDYFQPTAYSAQDVYDGSLGESSPVVYFSIELVRHNSL</sequence>
<feature type="domain" description="RNA polymerase N-terminal" evidence="8">
    <location>
        <begin position="181"/>
        <end position="383"/>
    </location>
</feature>
<dbReference type="InterPro" id="IPR044893">
    <property type="entry name" value="RNA_pol_Rpb1_clamp_domain"/>
</dbReference>
<dbReference type="GO" id="GO:0006351">
    <property type="term" value="P:DNA-templated transcription"/>
    <property type="evidence" value="ECO:0007669"/>
    <property type="project" value="InterPro"/>
</dbReference>
<dbReference type="Gene3D" id="4.10.860.120">
    <property type="entry name" value="RNA polymerase II, clamp domain"/>
    <property type="match status" value="2"/>
</dbReference>